<comment type="caution">
    <text evidence="3">The sequence shown here is derived from an EMBL/GenBank/DDBJ whole genome shotgun (WGS) entry which is preliminary data.</text>
</comment>
<dbReference type="AlphaFoldDB" id="A0A8J7GM86"/>
<sequence length="141" mass="14814">MIARPWRLRLIARAIATVMLWAVLIVAATTAVWAGDGLSFEQVAMPVAGAGVAVVIAYVGGRPRVEVDDAGVRVVNLVGHTTVPWSHVAGVRHGTGARYATLETVAGDVLSVHAIRSVDGQYAVEAVARLRKLSADGVNRP</sequence>
<gene>
    <name evidence="3" type="ORF">IW245_001823</name>
</gene>
<name>A0A8J7GM86_9ACTN</name>
<keyword evidence="1" id="KW-0472">Membrane</keyword>
<organism evidence="3 4">
    <name type="scientific">Longispora fulva</name>
    <dbReference type="NCBI Taxonomy" id="619741"/>
    <lineage>
        <taxon>Bacteria</taxon>
        <taxon>Bacillati</taxon>
        <taxon>Actinomycetota</taxon>
        <taxon>Actinomycetes</taxon>
        <taxon>Micromonosporales</taxon>
        <taxon>Micromonosporaceae</taxon>
        <taxon>Longispora</taxon>
    </lineage>
</organism>
<proteinExistence type="predicted"/>
<protein>
    <recommendedName>
        <fullName evidence="2">Low molecular weight protein antigen 6 PH domain-containing protein</fullName>
    </recommendedName>
</protein>
<accession>A0A8J7GM86</accession>
<feature type="transmembrane region" description="Helical" evidence="1">
    <location>
        <begin position="40"/>
        <end position="59"/>
    </location>
</feature>
<feature type="domain" description="Low molecular weight protein antigen 6 PH" evidence="2">
    <location>
        <begin position="62"/>
        <end position="131"/>
    </location>
</feature>
<dbReference type="Proteomes" id="UP000622552">
    <property type="component" value="Unassembled WGS sequence"/>
</dbReference>
<dbReference type="RefSeq" id="WP_197002715.1">
    <property type="nucleotide sequence ID" value="NZ_BONS01000002.1"/>
</dbReference>
<keyword evidence="1" id="KW-0812">Transmembrane</keyword>
<feature type="transmembrane region" description="Helical" evidence="1">
    <location>
        <begin position="12"/>
        <end position="34"/>
    </location>
</feature>
<evidence type="ECO:0000313" key="4">
    <source>
        <dbReference type="Proteomes" id="UP000622552"/>
    </source>
</evidence>
<dbReference type="InterPro" id="IPR019692">
    <property type="entry name" value="CFP-6_PH"/>
</dbReference>
<evidence type="ECO:0000313" key="3">
    <source>
        <dbReference type="EMBL" id="MBG6135629.1"/>
    </source>
</evidence>
<evidence type="ECO:0000256" key="1">
    <source>
        <dbReference type="SAM" id="Phobius"/>
    </source>
</evidence>
<keyword evidence="1" id="KW-1133">Transmembrane helix</keyword>
<reference evidence="3" key="1">
    <citation type="submission" date="2020-11" db="EMBL/GenBank/DDBJ databases">
        <title>Sequencing the genomes of 1000 actinobacteria strains.</title>
        <authorList>
            <person name="Klenk H.-P."/>
        </authorList>
    </citation>
    <scope>NUCLEOTIDE SEQUENCE</scope>
    <source>
        <strain evidence="3">DSM 45356</strain>
    </source>
</reference>
<dbReference type="EMBL" id="JADOUF010000001">
    <property type="protein sequence ID" value="MBG6135629.1"/>
    <property type="molecule type" value="Genomic_DNA"/>
</dbReference>
<evidence type="ECO:0000259" key="2">
    <source>
        <dbReference type="Pfam" id="PF10756"/>
    </source>
</evidence>
<keyword evidence="4" id="KW-1185">Reference proteome</keyword>
<dbReference type="Pfam" id="PF10756">
    <property type="entry name" value="bPH_6"/>
    <property type="match status" value="1"/>
</dbReference>